<keyword evidence="1" id="KW-0472">Membrane</keyword>
<evidence type="ECO:0000313" key="2">
    <source>
        <dbReference type="EMBL" id="KAF0911606.1"/>
    </source>
</evidence>
<accession>A0A6G1DGQ6</accession>
<evidence type="ECO:0000256" key="1">
    <source>
        <dbReference type="SAM" id="Phobius"/>
    </source>
</evidence>
<proteinExistence type="predicted"/>
<sequence length="60" mass="6318">MVTIHVSWHKAQCVADAVAVHDQRGHGMQRSNGGGLTLGAVRAAACVMQLIINGALLKVR</sequence>
<protein>
    <submittedName>
        <fullName evidence="2">Uncharacterized protein</fullName>
    </submittedName>
</protein>
<dbReference type="AlphaFoldDB" id="A0A6G1DGQ6"/>
<feature type="non-terminal residue" evidence="2">
    <location>
        <position position="60"/>
    </location>
</feature>
<evidence type="ECO:0000313" key="3">
    <source>
        <dbReference type="Proteomes" id="UP000479710"/>
    </source>
</evidence>
<dbReference type="EMBL" id="SPHZ02000006">
    <property type="protein sequence ID" value="KAF0911606.1"/>
    <property type="molecule type" value="Genomic_DNA"/>
</dbReference>
<organism evidence="2 3">
    <name type="scientific">Oryza meyeriana var. granulata</name>
    <dbReference type="NCBI Taxonomy" id="110450"/>
    <lineage>
        <taxon>Eukaryota</taxon>
        <taxon>Viridiplantae</taxon>
        <taxon>Streptophyta</taxon>
        <taxon>Embryophyta</taxon>
        <taxon>Tracheophyta</taxon>
        <taxon>Spermatophyta</taxon>
        <taxon>Magnoliopsida</taxon>
        <taxon>Liliopsida</taxon>
        <taxon>Poales</taxon>
        <taxon>Poaceae</taxon>
        <taxon>BOP clade</taxon>
        <taxon>Oryzoideae</taxon>
        <taxon>Oryzeae</taxon>
        <taxon>Oryzinae</taxon>
        <taxon>Oryza</taxon>
        <taxon>Oryza meyeriana</taxon>
    </lineage>
</organism>
<feature type="transmembrane region" description="Helical" evidence="1">
    <location>
        <begin position="36"/>
        <end position="57"/>
    </location>
</feature>
<name>A0A6G1DGQ6_9ORYZ</name>
<dbReference type="Proteomes" id="UP000479710">
    <property type="component" value="Unassembled WGS sequence"/>
</dbReference>
<keyword evidence="1" id="KW-1133">Transmembrane helix</keyword>
<gene>
    <name evidence="2" type="ORF">E2562_011226</name>
</gene>
<comment type="caution">
    <text evidence="2">The sequence shown here is derived from an EMBL/GenBank/DDBJ whole genome shotgun (WGS) entry which is preliminary data.</text>
</comment>
<keyword evidence="1" id="KW-0812">Transmembrane</keyword>
<keyword evidence="3" id="KW-1185">Reference proteome</keyword>
<reference evidence="2 3" key="1">
    <citation type="submission" date="2019-11" db="EMBL/GenBank/DDBJ databases">
        <title>Whole genome sequence of Oryza granulata.</title>
        <authorList>
            <person name="Li W."/>
        </authorList>
    </citation>
    <scope>NUCLEOTIDE SEQUENCE [LARGE SCALE GENOMIC DNA]</scope>
    <source>
        <strain evidence="3">cv. Menghai</strain>
        <tissue evidence="2">Leaf</tissue>
    </source>
</reference>